<dbReference type="AlphaFoldDB" id="A0A4Q2SEU7"/>
<dbReference type="RefSeq" id="WP_129455047.1">
    <property type="nucleotide sequence ID" value="NZ_JACXYX010000014.1"/>
</dbReference>
<keyword evidence="2 5" id="KW-0812">Transmembrane</keyword>
<gene>
    <name evidence="7" type="ORF">EUA07_10160</name>
</gene>
<comment type="subcellular location">
    <subcellularLocation>
        <location evidence="1">Endomembrane system</location>
        <topology evidence="1">Multi-pass membrane protein</topology>
    </subcellularLocation>
</comment>
<dbReference type="InterPro" id="IPR053934">
    <property type="entry name" value="HTTM_dom"/>
</dbReference>
<feature type="transmembrane region" description="Helical" evidence="5">
    <location>
        <begin position="183"/>
        <end position="204"/>
    </location>
</feature>
<keyword evidence="3 5" id="KW-1133">Transmembrane helix</keyword>
<evidence type="ECO:0000313" key="7">
    <source>
        <dbReference type="EMBL" id="RYC01914.1"/>
    </source>
</evidence>
<sequence length="268" mass="28828">MLRLDDVVDGRALAVARIGIGLSGLLNCAESWVVFLKVEERGAVAVRTWDWLPEVSPVAAASMAAVGALAAVFVLAGLGSRIAGVVLAATLATMMLLEQQTYSNHVALSMWCALWLAFSHADARWSLRSRIEGPRDVRVADQLLLMTQVSVVYAFTGLLKINPEFLSGRVIQENSHLAISDPLAQAMAVAAVVTEVGLCVGLWIPRLRWLVALAGVGLHASIPIVMYQPLPLVSFSISVVFLYPLFFARPVPDPHPVVEQGVLASVTR</sequence>
<accession>A0A4Q2SEU7</accession>
<feature type="transmembrane region" description="Helical" evidence="5">
    <location>
        <begin position="55"/>
        <end position="75"/>
    </location>
</feature>
<feature type="transmembrane region" description="Helical" evidence="5">
    <location>
        <begin position="105"/>
        <end position="123"/>
    </location>
</feature>
<dbReference type="OrthoDB" id="4955397at2"/>
<evidence type="ECO:0000259" key="6">
    <source>
        <dbReference type="SMART" id="SM00752"/>
    </source>
</evidence>
<keyword evidence="8" id="KW-1185">Reference proteome</keyword>
<evidence type="ECO:0000256" key="1">
    <source>
        <dbReference type="ARBA" id="ARBA00004127"/>
    </source>
</evidence>
<evidence type="ECO:0000256" key="3">
    <source>
        <dbReference type="ARBA" id="ARBA00022989"/>
    </source>
</evidence>
<reference evidence="7 8" key="1">
    <citation type="submission" date="2019-01" db="EMBL/GenBank/DDBJ databases">
        <title>Novel species of Nocardioides.</title>
        <authorList>
            <person name="Liu Q."/>
            <person name="Xin Y.-H."/>
        </authorList>
    </citation>
    <scope>NUCLEOTIDE SEQUENCE [LARGE SCALE GENOMIC DNA]</scope>
    <source>
        <strain evidence="7 8">CGMCC 4.6875</strain>
    </source>
</reference>
<evidence type="ECO:0000256" key="2">
    <source>
        <dbReference type="ARBA" id="ARBA00022692"/>
    </source>
</evidence>
<feature type="transmembrane region" description="Helical" evidence="5">
    <location>
        <begin position="209"/>
        <end position="226"/>
    </location>
</feature>
<organism evidence="7 8">
    <name type="scientific">Nocardioides ganghwensis</name>
    <dbReference type="NCBI Taxonomy" id="252230"/>
    <lineage>
        <taxon>Bacteria</taxon>
        <taxon>Bacillati</taxon>
        <taxon>Actinomycetota</taxon>
        <taxon>Actinomycetes</taxon>
        <taxon>Propionibacteriales</taxon>
        <taxon>Nocardioidaceae</taxon>
        <taxon>Nocardioides</taxon>
    </lineage>
</organism>
<dbReference type="Pfam" id="PF05090">
    <property type="entry name" value="HTTM"/>
    <property type="match status" value="1"/>
</dbReference>
<feature type="transmembrane region" description="Helical" evidence="5">
    <location>
        <begin position="12"/>
        <end position="35"/>
    </location>
</feature>
<keyword evidence="4 5" id="KW-0472">Membrane</keyword>
<dbReference type="EMBL" id="SDWU01000010">
    <property type="protein sequence ID" value="RYC01914.1"/>
    <property type="molecule type" value="Genomic_DNA"/>
</dbReference>
<dbReference type="GO" id="GO:0012505">
    <property type="term" value="C:endomembrane system"/>
    <property type="evidence" value="ECO:0007669"/>
    <property type="project" value="UniProtKB-SubCell"/>
</dbReference>
<feature type="domain" description="HTTM-like" evidence="6">
    <location>
        <begin position="5"/>
        <end position="251"/>
    </location>
</feature>
<evidence type="ECO:0000313" key="8">
    <source>
        <dbReference type="Proteomes" id="UP000293291"/>
    </source>
</evidence>
<dbReference type="Proteomes" id="UP000293291">
    <property type="component" value="Unassembled WGS sequence"/>
</dbReference>
<dbReference type="SMART" id="SM00752">
    <property type="entry name" value="HTTM"/>
    <property type="match status" value="1"/>
</dbReference>
<evidence type="ECO:0000256" key="4">
    <source>
        <dbReference type="ARBA" id="ARBA00023136"/>
    </source>
</evidence>
<proteinExistence type="predicted"/>
<evidence type="ECO:0000256" key="5">
    <source>
        <dbReference type="SAM" id="Phobius"/>
    </source>
</evidence>
<name>A0A4Q2SEU7_9ACTN</name>
<protein>
    <recommendedName>
        <fullName evidence="6">HTTM-like domain-containing protein</fullName>
    </recommendedName>
</protein>
<dbReference type="InterPro" id="IPR011020">
    <property type="entry name" value="HTTM-like"/>
</dbReference>
<comment type="caution">
    <text evidence="7">The sequence shown here is derived from an EMBL/GenBank/DDBJ whole genome shotgun (WGS) entry which is preliminary data.</text>
</comment>